<reference evidence="2" key="1">
    <citation type="journal article" date="2012" name="PLoS ONE">
        <title>Comparative analysis of genome sequences covering the seven cronobacter species.</title>
        <authorList>
            <person name="Joseph S."/>
            <person name="Desai P."/>
            <person name="Ji Y."/>
            <person name="Cummings C.A."/>
            <person name="Shih R."/>
            <person name="Degoricija L."/>
            <person name="Rico A."/>
            <person name="Brzoska P."/>
            <person name="Hamby S.E."/>
            <person name="Masood N."/>
            <person name="Hariri S."/>
            <person name="Sonbol H."/>
            <person name="Chuzhanova N."/>
            <person name="McClelland M."/>
            <person name="Furtado M.R."/>
            <person name="Forsythe S.J."/>
        </authorList>
    </citation>
    <scope>NUCLEOTIDE SEQUENCE [LARGE SCALE GENOMIC DNA]</scope>
    <source>
        <strain evidence="2">1210</strain>
    </source>
</reference>
<proteinExistence type="predicted"/>
<protein>
    <submittedName>
        <fullName evidence="1">Uncharacterized protein</fullName>
    </submittedName>
</protein>
<dbReference type="EMBL" id="CAKZ01000211">
    <property type="protein sequence ID" value="CCJ83535.1"/>
    <property type="molecule type" value="Genomic_DNA"/>
</dbReference>
<gene>
    <name evidence="1" type="ORF">BN134_4311</name>
</gene>
<dbReference type="Proteomes" id="UP000009342">
    <property type="component" value="Unassembled WGS sequence"/>
</dbReference>
<organism evidence="1 2">
    <name type="scientific">Cronobacter dublinensis 1210</name>
    <dbReference type="NCBI Taxonomy" id="1208656"/>
    <lineage>
        <taxon>Bacteria</taxon>
        <taxon>Pseudomonadati</taxon>
        <taxon>Pseudomonadota</taxon>
        <taxon>Gammaproteobacteria</taxon>
        <taxon>Enterobacterales</taxon>
        <taxon>Enterobacteriaceae</taxon>
        <taxon>Cronobacter</taxon>
    </lineage>
</organism>
<name>A0ABM9QD72_9ENTR</name>
<comment type="caution">
    <text evidence="1">The sequence shown here is derived from an EMBL/GenBank/DDBJ whole genome shotgun (WGS) entry which is preliminary data.</text>
</comment>
<evidence type="ECO:0000313" key="1">
    <source>
        <dbReference type="EMBL" id="CCJ83535.1"/>
    </source>
</evidence>
<evidence type="ECO:0000313" key="2">
    <source>
        <dbReference type="Proteomes" id="UP000009342"/>
    </source>
</evidence>
<keyword evidence="2" id="KW-1185">Reference proteome</keyword>
<sequence>MTYLWEPDERYTAEAERLAQRAQAQESQAIAVRRLLAQLPRELRMATHVPGTQAWQATLEGGGPLLHDALARRLSDFPFPLVTPAPPRPLPTPRRFTLPAAGPDSAPAAVCAAAIFAAHGRRRAPRAVFSAYARGPEHRLRGAVPVARLRWLRRAAGAVTVAAPYARCAVT</sequence>
<accession>A0ABM9QD72</accession>